<dbReference type="EMBL" id="AENP01000022">
    <property type="protein sequence ID" value="EFR32678.1"/>
    <property type="molecule type" value="Genomic_DNA"/>
</dbReference>
<dbReference type="AlphaFoldDB" id="E4KZM2"/>
<comment type="caution">
    <text evidence="2">The sequence shown here is derived from an EMBL/GenBank/DDBJ whole genome shotgun (WGS) entry which is preliminary data.</text>
</comment>
<gene>
    <name evidence="2" type="ORF">HMPREF9286_1314</name>
</gene>
<evidence type="ECO:0000313" key="3">
    <source>
        <dbReference type="Proteomes" id="UP000003705"/>
    </source>
</evidence>
<evidence type="ECO:0000313" key="2">
    <source>
        <dbReference type="EMBL" id="EFR32678.1"/>
    </source>
</evidence>
<dbReference type="Proteomes" id="UP000003705">
    <property type="component" value="Unassembled WGS sequence"/>
</dbReference>
<evidence type="ECO:0000256" key="1">
    <source>
        <dbReference type="SAM" id="MobiDB-lite"/>
    </source>
</evidence>
<name>E4KZM2_9FIRM</name>
<organism evidence="2 3">
    <name type="scientific">Peptoniphilus harei ACS-146-V-Sch2b</name>
    <dbReference type="NCBI Taxonomy" id="908338"/>
    <lineage>
        <taxon>Bacteria</taxon>
        <taxon>Bacillati</taxon>
        <taxon>Bacillota</taxon>
        <taxon>Tissierellia</taxon>
        <taxon>Tissierellales</taxon>
        <taxon>Peptoniphilaceae</taxon>
        <taxon>Peptoniphilus</taxon>
    </lineage>
</organism>
<feature type="compositionally biased region" description="Basic and acidic residues" evidence="1">
    <location>
        <begin position="62"/>
        <end position="91"/>
    </location>
</feature>
<reference evidence="2 3" key="1">
    <citation type="submission" date="2010-10" db="EMBL/GenBank/DDBJ databases">
        <authorList>
            <person name="Durkin A.S."/>
            <person name="Madupu R."/>
            <person name="Torralba M."/>
            <person name="Gillis M."/>
            <person name="Methe B."/>
            <person name="Sutton G."/>
            <person name="Nelson K.E."/>
        </authorList>
    </citation>
    <scope>NUCLEOTIDE SEQUENCE [LARGE SCALE GENOMIC DNA]</scope>
    <source>
        <strain evidence="2 3">ACS-146-V-Sch2b</strain>
    </source>
</reference>
<feature type="compositionally biased region" description="Polar residues" evidence="1">
    <location>
        <begin position="96"/>
        <end position="105"/>
    </location>
</feature>
<feature type="region of interest" description="Disordered" evidence="1">
    <location>
        <begin position="57"/>
        <end position="143"/>
    </location>
</feature>
<dbReference type="RefSeq" id="WP_005957257.1">
    <property type="nucleotide sequence ID" value="NZ_AENP01000022.1"/>
</dbReference>
<protein>
    <submittedName>
        <fullName evidence="2">Uncharacterized protein</fullName>
    </submittedName>
</protein>
<sequence length="143" mass="14737">MKNPIKNGKEVFAVLSMATVMSISMSVKVDAASGAESKIDTAAASAAHAVVENVDNAPSANKVEETIAAKEDRASLEDTKKEDLLEDDKAIDPGSTGVTGENSASKADEVSGLEVAGDEKAESARPAEEQATQAETTQDKAAE</sequence>
<feature type="compositionally biased region" description="Basic and acidic residues" evidence="1">
    <location>
        <begin position="117"/>
        <end position="128"/>
    </location>
</feature>
<proteinExistence type="predicted"/>
<accession>E4KZM2</accession>
<keyword evidence="3" id="KW-1185">Reference proteome</keyword>